<dbReference type="Gene3D" id="3.40.50.150">
    <property type="entry name" value="Vaccinia Virus protein VP39"/>
    <property type="match status" value="1"/>
</dbReference>
<feature type="domain" description="Methyltransferase type 11" evidence="1">
    <location>
        <begin position="37"/>
        <end position="128"/>
    </location>
</feature>
<evidence type="ECO:0000259" key="1">
    <source>
        <dbReference type="Pfam" id="PF08241"/>
    </source>
</evidence>
<dbReference type="InterPro" id="IPR013216">
    <property type="entry name" value="Methyltransf_11"/>
</dbReference>
<dbReference type="CDD" id="cd02440">
    <property type="entry name" value="AdoMet_MTases"/>
    <property type="match status" value="1"/>
</dbReference>
<accession>A0A6A8DH82</accession>
<evidence type="ECO:0000313" key="2">
    <source>
        <dbReference type="EMBL" id="MRH43856.1"/>
    </source>
</evidence>
<keyword evidence="3" id="KW-1185">Reference proteome</keyword>
<dbReference type="Pfam" id="PF08241">
    <property type="entry name" value="Methyltransf_11"/>
    <property type="match status" value="1"/>
</dbReference>
<dbReference type="PANTHER" id="PTHR45036:SF1">
    <property type="entry name" value="METHYLTRANSFERASE LIKE 7A"/>
    <property type="match status" value="1"/>
</dbReference>
<dbReference type="Proteomes" id="UP000799092">
    <property type="component" value="Unassembled WGS sequence"/>
</dbReference>
<name>A0A6A8DH82_9BACI</name>
<reference evidence="2" key="1">
    <citation type="submission" date="2019-11" db="EMBL/GenBank/DDBJ databases">
        <authorList>
            <person name="Li J."/>
        </authorList>
    </citation>
    <scope>NUCLEOTIDE SEQUENCE</scope>
    <source>
        <strain evidence="2">B6B</strain>
    </source>
</reference>
<dbReference type="GO" id="GO:0008757">
    <property type="term" value="F:S-adenosylmethionine-dependent methyltransferase activity"/>
    <property type="evidence" value="ECO:0007669"/>
    <property type="project" value="InterPro"/>
</dbReference>
<dbReference type="AlphaFoldDB" id="A0A6A8DH82"/>
<dbReference type="SUPFAM" id="SSF53335">
    <property type="entry name" value="S-adenosyl-L-methionine-dependent methyltransferases"/>
    <property type="match status" value="1"/>
</dbReference>
<sequence>MSKWFPWLYDMAMKPLEQLKLTKRRKLLINNATGRVLEIGSGTGVNFPYYTNAIRVDAIEPNSLMRDRSHKRKYTTTIQTYLVGAEKLPFADNTFDSVVGTLVFCTIPEPTKALEEIQRVSKSGAKILLLEHVRLNNKFLGEIQDIATPVWKRLCDGCHLNRNTEALIKNSRLSILKKESFYRGLFITIQCLNNKSSTDKAHDKLMP</sequence>
<keyword evidence="2" id="KW-0808">Transferase</keyword>
<dbReference type="EMBL" id="WJNG01000012">
    <property type="protein sequence ID" value="MRH43856.1"/>
    <property type="molecule type" value="Genomic_DNA"/>
</dbReference>
<evidence type="ECO:0000313" key="3">
    <source>
        <dbReference type="Proteomes" id="UP000799092"/>
    </source>
</evidence>
<keyword evidence="2" id="KW-0489">Methyltransferase</keyword>
<dbReference type="InterPro" id="IPR029063">
    <property type="entry name" value="SAM-dependent_MTases_sf"/>
</dbReference>
<protein>
    <submittedName>
        <fullName evidence="2">Methyltransferase domain-containing protein</fullName>
    </submittedName>
</protein>
<proteinExistence type="predicted"/>
<dbReference type="InterPro" id="IPR052356">
    <property type="entry name" value="Thiol_S-MT"/>
</dbReference>
<organism evidence="2 3">
    <name type="scientific">Aquibacillus halophilus</name>
    <dbReference type="NCBI Taxonomy" id="930132"/>
    <lineage>
        <taxon>Bacteria</taxon>
        <taxon>Bacillati</taxon>
        <taxon>Bacillota</taxon>
        <taxon>Bacilli</taxon>
        <taxon>Bacillales</taxon>
        <taxon>Bacillaceae</taxon>
        <taxon>Aquibacillus</taxon>
    </lineage>
</organism>
<comment type="caution">
    <text evidence="2">The sequence shown here is derived from an EMBL/GenBank/DDBJ whole genome shotgun (WGS) entry which is preliminary data.</text>
</comment>
<dbReference type="GO" id="GO:0032259">
    <property type="term" value="P:methylation"/>
    <property type="evidence" value="ECO:0007669"/>
    <property type="project" value="UniProtKB-KW"/>
</dbReference>
<dbReference type="PANTHER" id="PTHR45036">
    <property type="entry name" value="METHYLTRANSFERASE LIKE 7B"/>
    <property type="match status" value="1"/>
</dbReference>
<gene>
    <name evidence="2" type="ORF">GH741_14530</name>
</gene>
<dbReference type="RefSeq" id="WP_338079463.1">
    <property type="nucleotide sequence ID" value="NZ_WJNG01000012.1"/>
</dbReference>